<dbReference type="EMBL" id="OU900094">
    <property type="protein sequence ID" value="CAG9853591.1"/>
    <property type="molecule type" value="Genomic_DNA"/>
</dbReference>
<dbReference type="GO" id="GO:0004077">
    <property type="term" value="F:biotin--[biotin carboxyl-carrier protein] ligase activity"/>
    <property type="evidence" value="ECO:0007669"/>
    <property type="project" value="InterPro"/>
</dbReference>
<name>A0A9N9TDI4_PHYSR</name>
<evidence type="ECO:0000313" key="5">
    <source>
        <dbReference type="EMBL" id="CAG9853591.1"/>
    </source>
</evidence>
<dbReference type="GO" id="GO:0005737">
    <property type="term" value="C:cytoplasm"/>
    <property type="evidence" value="ECO:0007669"/>
    <property type="project" value="TreeGrafter"/>
</dbReference>
<feature type="compositionally biased region" description="Basic and acidic residues" evidence="3">
    <location>
        <begin position="278"/>
        <end position="297"/>
    </location>
</feature>
<feature type="region of interest" description="Disordered" evidence="3">
    <location>
        <begin position="541"/>
        <end position="563"/>
    </location>
</feature>
<evidence type="ECO:0000313" key="6">
    <source>
        <dbReference type="Proteomes" id="UP001153712"/>
    </source>
</evidence>
<comment type="similarity">
    <text evidence="1">Belongs to the biotin--protein ligase family.</text>
</comment>
<dbReference type="PANTHER" id="PTHR12835:SF5">
    <property type="entry name" value="BIOTIN--PROTEIN LIGASE"/>
    <property type="match status" value="1"/>
</dbReference>
<feature type="compositionally biased region" description="Low complexity" evidence="3">
    <location>
        <begin position="547"/>
        <end position="556"/>
    </location>
</feature>
<reference evidence="5" key="1">
    <citation type="submission" date="2022-01" db="EMBL/GenBank/DDBJ databases">
        <authorList>
            <person name="King R."/>
        </authorList>
    </citation>
    <scope>NUCLEOTIDE SEQUENCE</scope>
</reference>
<evidence type="ECO:0000256" key="3">
    <source>
        <dbReference type="SAM" id="MobiDB-lite"/>
    </source>
</evidence>
<dbReference type="OrthoDB" id="10250105at2759"/>
<dbReference type="AlphaFoldDB" id="A0A9N9TDI4"/>
<dbReference type="Gene3D" id="3.30.930.10">
    <property type="entry name" value="Bira Bifunctional Protein, Domain 2"/>
    <property type="match status" value="1"/>
</dbReference>
<dbReference type="Proteomes" id="UP001153712">
    <property type="component" value="Chromosome 1"/>
</dbReference>
<accession>A0A9N9TDI4</accession>
<evidence type="ECO:0000256" key="2">
    <source>
        <dbReference type="ARBA" id="ARBA00022598"/>
    </source>
</evidence>
<keyword evidence="6" id="KW-1185">Reference proteome</keyword>
<evidence type="ECO:0000256" key="1">
    <source>
        <dbReference type="ARBA" id="ARBA00009934"/>
    </source>
</evidence>
<keyword evidence="2" id="KW-0436">Ligase</keyword>
<sequence length="994" mass="112892">MILTVYYMYATVVQWWRLSALRNKLNGTLNSKNALLLCDETVVHESKKNRSFETLLFREEERIGCTIVPKQKINLSQWLTFPKDYKYFPIYIRIKPVKINSPNMYVLVQAMLETYVKHSAAILQVENFGELIAWRASDTFEAVLKTDIDKLTRLVHRFSNTTIDINHELKLLKIETVDVEGYPTKIKYDRRFSQNSLLKYSYNPLQWKKFADSLREIYSKIRDTKNPKITIENGKIDESKKVPVSEVKPIKKNGKKAEDKNTLEVGSGDHRRHKSGEHRREKSADKHKTDGAKAENKAKDEIKYKKIDDKPKAKDDVKLEAETDDVKKAKTKEKLKSEKPKTEEKPAKSTKKDETKEKHKRKEEKQESSKKTMSKRTTSSEKKLVKTPALCEDDVDSKYAKSIANGSAKAVKPPNILIYAESLLAKENVKTAFINMLNKDKYTIYDLPTDPKVSMWNDSTVLVVVCGNVPPNLTSNLLQYLLTGGQLLCLCSDFLYSVLHTFTTAEVREHELVRFSYGKWHQVKMMHHIFCYQASPTKKQFSKESDNSNQSSTSSSPVAPRTPSVVEIQHAGKDYTIQVQILGTEETWQTPSLLLATVKGGSGRAIFSQVHLEINPNQFEDDENKFEALKGSDQARMDILKDILVNHLDIDCSCSKEIEYTPGYFLGRHDLKLKLFSECDDVKDKKLECKKVAVKFCGKDEQSERPSVDFMPVYIHSCPSNFSTVNYFETLATEHIGRLVIYADVMVSSQLLLDKPLSHGIAIIPRQQTGGVGRSNNTWISPVGSALFSIQIHVAMDSPLGKALSLIQHITMVAVISAIKSHRGCQDLDVGIKWPNDLYANKQVKIGGLIVTSSVMDKTAVVNIGVGVNLDNSDPTTSINELIRKSNETKCTNMKQIAYEVYFASVFNEFEKIYNVVQTGNVDYFFDLYYKYWLHNGTDVTVTLGQEKSEVMKIIGIDDFGFLRVRSGNGEIHTLNPDGNTFDMLKGLISRKIF</sequence>
<dbReference type="PANTHER" id="PTHR12835">
    <property type="entry name" value="BIOTIN PROTEIN LIGASE"/>
    <property type="match status" value="1"/>
</dbReference>
<dbReference type="InterPro" id="IPR004408">
    <property type="entry name" value="Biotin_CoA_COase_ligase"/>
</dbReference>
<proteinExistence type="inferred from homology"/>
<feature type="region of interest" description="Disordered" evidence="3">
    <location>
        <begin position="331"/>
        <end position="385"/>
    </location>
</feature>
<feature type="compositionally biased region" description="Basic and acidic residues" evidence="3">
    <location>
        <begin position="331"/>
        <end position="370"/>
    </location>
</feature>
<dbReference type="InterPro" id="IPR045864">
    <property type="entry name" value="aa-tRNA-synth_II/BPL/LPL"/>
</dbReference>
<feature type="region of interest" description="Disordered" evidence="3">
    <location>
        <begin position="242"/>
        <end position="297"/>
    </location>
</feature>
<organism evidence="5 6">
    <name type="scientific">Phyllotreta striolata</name>
    <name type="common">Striped flea beetle</name>
    <name type="synonym">Crioceris striolata</name>
    <dbReference type="NCBI Taxonomy" id="444603"/>
    <lineage>
        <taxon>Eukaryota</taxon>
        <taxon>Metazoa</taxon>
        <taxon>Ecdysozoa</taxon>
        <taxon>Arthropoda</taxon>
        <taxon>Hexapoda</taxon>
        <taxon>Insecta</taxon>
        <taxon>Pterygota</taxon>
        <taxon>Neoptera</taxon>
        <taxon>Endopterygota</taxon>
        <taxon>Coleoptera</taxon>
        <taxon>Polyphaga</taxon>
        <taxon>Cucujiformia</taxon>
        <taxon>Chrysomeloidea</taxon>
        <taxon>Chrysomelidae</taxon>
        <taxon>Galerucinae</taxon>
        <taxon>Alticini</taxon>
        <taxon>Phyllotreta</taxon>
    </lineage>
</organism>
<dbReference type="SUPFAM" id="SSF55681">
    <property type="entry name" value="Class II aaRS and biotin synthetases"/>
    <property type="match status" value="1"/>
</dbReference>
<dbReference type="InterPro" id="IPR004143">
    <property type="entry name" value="BPL_LPL_catalytic"/>
</dbReference>
<feature type="domain" description="BPL/LPL catalytic" evidence="4">
    <location>
        <begin position="719"/>
        <end position="918"/>
    </location>
</feature>
<dbReference type="NCBIfam" id="TIGR00121">
    <property type="entry name" value="birA_ligase"/>
    <property type="match status" value="1"/>
</dbReference>
<dbReference type="PROSITE" id="PS51733">
    <property type="entry name" value="BPL_LPL_CATALYTIC"/>
    <property type="match status" value="1"/>
</dbReference>
<dbReference type="Pfam" id="PF03099">
    <property type="entry name" value="BPL_LplA_LipB"/>
    <property type="match status" value="1"/>
</dbReference>
<evidence type="ECO:0000259" key="4">
    <source>
        <dbReference type="PROSITE" id="PS51733"/>
    </source>
</evidence>
<gene>
    <name evidence="5" type="ORF">PHYEVI_LOCUS64</name>
</gene>
<protein>
    <recommendedName>
        <fullName evidence="4">BPL/LPL catalytic domain-containing protein</fullName>
    </recommendedName>
</protein>